<evidence type="ECO:0008006" key="3">
    <source>
        <dbReference type="Google" id="ProtNLM"/>
    </source>
</evidence>
<keyword evidence="2" id="KW-1185">Reference proteome</keyword>
<sequence length="77" mass="8142">MAQPPPFVMAGLVPAIHALRPRACVAAWMPATSAGMTGAYPATSGKTAPSFTTPITKFDSMAAMHLRRVSRVLTKRS</sequence>
<accession>A0ABP2A399</accession>
<dbReference type="Proteomes" id="UP000182178">
    <property type="component" value="Unassembled WGS sequence"/>
</dbReference>
<proteinExistence type="predicted"/>
<organism evidence="1 2">
    <name type="scientific">Chelatococcus sambhunathii</name>
    <dbReference type="NCBI Taxonomy" id="363953"/>
    <lineage>
        <taxon>Bacteria</taxon>
        <taxon>Pseudomonadati</taxon>
        <taxon>Pseudomonadota</taxon>
        <taxon>Alphaproteobacteria</taxon>
        <taxon>Hyphomicrobiales</taxon>
        <taxon>Chelatococcaceae</taxon>
        <taxon>Chelatococcus</taxon>
    </lineage>
</organism>
<reference evidence="1 2" key="1">
    <citation type="submission" date="2015-08" db="EMBL/GenBank/DDBJ databases">
        <authorList>
            <person name="Varghese N."/>
        </authorList>
    </citation>
    <scope>NUCLEOTIDE SEQUENCE [LARGE SCALE GENOMIC DNA]</scope>
    <source>
        <strain evidence="1 2">DSM 18167</strain>
    </source>
</reference>
<protein>
    <recommendedName>
        <fullName evidence="3">Secreted protein</fullName>
    </recommendedName>
</protein>
<evidence type="ECO:0000313" key="2">
    <source>
        <dbReference type="Proteomes" id="UP000182178"/>
    </source>
</evidence>
<gene>
    <name evidence="1" type="ORF">Ga0061061_101115</name>
</gene>
<comment type="caution">
    <text evidence="1">The sequence shown here is derived from an EMBL/GenBank/DDBJ whole genome shotgun (WGS) entry which is preliminary data.</text>
</comment>
<name>A0ABP2A399_9HYPH</name>
<evidence type="ECO:0000313" key="1">
    <source>
        <dbReference type="EMBL" id="CUA83970.1"/>
    </source>
</evidence>
<dbReference type="EMBL" id="CYHC01000001">
    <property type="protein sequence ID" value="CUA83970.1"/>
    <property type="molecule type" value="Genomic_DNA"/>
</dbReference>